<organism evidence="2 3">
    <name type="scientific">Massilia polaris</name>
    <dbReference type="NCBI Taxonomy" id="2728846"/>
    <lineage>
        <taxon>Bacteria</taxon>
        <taxon>Pseudomonadati</taxon>
        <taxon>Pseudomonadota</taxon>
        <taxon>Betaproteobacteria</taxon>
        <taxon>Burkholderiales</taxon>
        <taxon>Oxalobacteraceae</taxon>
        <taxon>Telluria group</taxon>
        <taxon>Massilia</taxon>
    </lineage>
</organism>
<dbReference type="EMBL" id="JABBGG010000001">
    <property type="protein sequence ID" value="NML59973.1"/>
    <property type="molecule type" value="Genomic_DNA"/>
</dbReference>
<evidence type="ECO:0000256" key="1">
    <source>
        <dbReference type="SAM" id="Phobius"/>
    </source>
</evidence>
<reference evidence="2 3" key="1">
    <citation type="submission" date="2020-04" db="EMBL/GenBank/DDBJ databases">
        <title>Massilia sp. RP-1-19 isolated from soil.</title>
        <authorList>
            <person name="Dahal R.H."/>
        </authorList>
    </citation>
    <scope>NUCLEOTIDE SEQUENCE [LARGE SCALE GENOMIC DNA]</scope>
    <source>
        <strain evidence="2 3">RP-1-19</strain>
    </source>
</reference>
<name>A0A848HL51_9BURK</name>
<keyword evidence="1" id="KW-0812">Transmembrane</keyword>
<comment type="caution">
    <text evidence="2">The sequence shown here is derived from an EMBL/GenBank/DDBJ whole genome shotgun (WGS) entry which is preliminary data.</text>
</comment>
<proteinExistence type="predicted"/>
<dbReference type="Proteomes" id="UP000583752">
    <property type="component" value="Unassembled WGS sequence"/>
</dbReference>
<evidence type="ECO:0000313" key="3">
    <source>
        <dbReference type="Proteomes" id="UP000583752"/>
    </source>
</evidence>
<dbReference type="RefSeq" id="WP_169463657.1">
    <property type="nucleotide sequence ID" value="NZ_JABBGG010000001.1"/>
</dbReference>
<keyword evidence="1" id="KW-0472">Membrane</keyword>
<sequence length="143" mass="15841">MKPEPQIAAPDGEAKPRFRPRPWVHLETPQDVELWIEEHNQSLQENIGPQEAGYGVCFTLAEGGNIYMHTGADAIILDVDLDARWVAPLIVAATHAEEPQSQLWVLPDDKLVQLIIGLSCLVASTTLVVGHYFGSRNRKMGYA</sequence>
<gene>
    <name evidence="2" type="ORF">HHL21_02505</name>
</gene>
<keyword evidence="1" id="KW-1133">Transmembrane helix</keyword>
<keyword evidence="3" id="KW-1185">Reference proteome</keyword>
<protein>
    <submittedName>
        <fullName evidence="2">Uncharacterized protein</fullName>
    </submittedName>
</protein>
<accession>A0A848HL51</accession>
<dbReference type="AlphaFoldDB" id="A0A848HL51"/>
<evidence type="ECO:0000313" key="2">
    <source>
        <dbReference type="EMBL" id="NML59973.1"/>
    </source>
</evidence>
<feature type="transmembrane region" description="Helical" evidence="1">
    <location>
        <begin position="111"/>
        <end position="133"/>
    </location>
</feature>